<organism evidence="2 3">
    <name type="scientific">Exophiala xenobiotica</name>
    <dbReference type="NCBI Taxonomy" id="348802"/>
    <lineage>
        <taxon>Eukaryota</taxon>
        <taxon>Fungi</taxon>
        <taxon>Dikarya</taxon>
        <taxon>Ascomycota</taxon>
        <taxon>Pezizomycotina</taxon>
        <taxon>Eurotiomycetes</taxon>
        <taxon>Chaetothyriomycetidae</taxon>
        <taxon>Chaetothyriales</taxon>
        <taxon>Herpotrichiellaceae</taxon>
        <taxon>Exophiala</taxon>
    </lineage>
</organism>
<feature type="compositionally biased region" description="Basic and acidic residues" evidence="1">
    <location>
        <begin position="292"/>
        <end position="307"/>
    </location>
</feature>
<feature type="compositionally biased region" description="Acidic residues" evidence="1">
    <location>
        <begin position="203"/>
        <end position="216"/>
    </location>
</feature>
<evidence type="ECO:0000256" key="1">
    <source>
        <dbReference type="SAM" id="MobiDB-lite"/>
    </source>
</evidence>
<dbReference type="OrthoDB" id="5423493at2759"/>
<reference evidence="2 3" key="1">
    <citation type="submission" date="2015-01" db="EMBL/GenBank/DDBJ databases">
        <title>The Genome Sequence of Exophiala xenobiotica CBS118157.</title>
        <authorList>
            <consortium name="The Broad Institute Genomics Platform"/>
            <person name="Cuomo C."/>
            <person name="de Hoog S."/>
            <person name="Gorbushina A."/>
            <person name="Stielow B."/>
            <person name="Teixiera M."/>
            <person name="Abouelleil A."/>
            <person name="Chapman S.B."/>
            <person name="Priest M."/>
            <person name="Young S.K."/>
            <person name="Wortman J."/>
            <person name="Nusbaum C."/>
            <person name="Birren B."/>
        </authorList>
    </citation>
    <scope>NUCLEOTIDE SEQUENCE [LARGE SCALE GENOMIC DNA]</scope>
    <source>
        <strain evidence="2 3">CBS 118157</strain>
    </source>
</reference>
<dbReference type="EMBL" id="KN847317">
    <property type="protein sequence ID" value="KIW61597.1"/>
    <property type="molecule type" value="Genomic_DNA"/>
</dbReference>
<feature type="compositionally biased region" description="Polar residues" evidence="1">
    <location>
        <begin position="475"/>
        <end position="485"/>
    </location>
</feature>
<accession>A0A0D2DH30</accession>
<feature type="compositionally biased region" description="Basic and acidic residues" evidence="1">
    <location>
        <begin position="486"/>
        <end position="497"/>
    </location>
</feature>
<feature type="region of interest" description="Disordered" evidence="1">
    <location>
        <begin position="1"/>
        <end position="560"/>
    </location>
</feature>
<dbReference type="GeneID" id="25323607"/>
<dbReference type="STRING" id="348802.A0A0D2DH30"/>
<sequence>MPRPALRRRHLNRYAPSPRASKKIPNSGPAKLELEKKLAHKPIGQRPNDSDDSDRLVVKGNGRRARPRQEIFASGAVASGDQPGAYPSRTQRRKNMLRDTKEILANAQHSAEKDAGLAASSTKLPEENAPLANGKARKVTGAKQEKVAPTSATLSSAVKAPGTVQRTTAPTPTRDVSILGTLKPRRRQPSILQDIGHDSSTFDFEDEEQFLPDDESTPFNISKSQQVPATPVTISSHPSSSSRKRKFGSSDPLQPSTNGATNPTSSPLTTMSSHIATPQPALPPVPVSTLRESGRKYQERVQDKDDILAPPESSSSPSSSPAKVRTPQSTRRPKKKAAKPGTTMTTEALRALMMPIKRRKTTRERSHTPGQFDIPADSDSPNSDRGGIPDQDDESSFLPTKKSRKTRRKEPLSKSGRGQTKAAVGATKAGRTRKPGTSAVAKSKSKSSTEHLTHTAPILTPSASTSSRRNRETKSPSQLSTIEISNRTETKGIESQRKSYGGFHRRRQNGEDRPDKENHNPEDGLRSESGGEISSVEEIHKGASDRSRASGSGDKPVMTASQGKWADIDAWDMDFEDVEVLTGSGGSSPMRR</sequence>
<dbReference type="RefSeq" id="XP_013322182.1">
    <property type="nucleotide sequence ID" value="XM_013466728.1"/>
</dbReference>
<dbReference type="AlphaFoldDB" id="A0A0D2DH30"/>
<feature type="compositionally biased region" description="Low complexity" evidence="1">
    <location>
        <begin position="310"/>
        <end position="321"/>
    </location>
</feature>
<evidence type="ECO:0000313" key="2">
    <source>
        <dbReference type="EMBL" id="KIW61597.1"/>
    </source>
</evidence>
<feature type="compositionally biased region" description="Basic and acidic residues" evidence="1">
    <location>
        <begin position="537"/>
        <end position="548"/>
    </location>
</feature>
<keyword evidence="3" id="KW-1185">Reference proteome</keyword>
<evidence type="ECO:0000313" key="3">
    <source>
        <dbReference type="Proteomes" id="UP000054342"/>
    </source>
</evidence>
<feature type="compositionally biased region" description="Basic residues" evidence="1">
    <location>
        <begin position="1"/>
        <end position="12"/>
    </location>
</feature>
<protein>
    <submittedName>
        <fullName evidence="2">Uncharacterized protein</fullName>
    </submittedName>
</protein>
<feature type="compositionally biased region" description="Low complexity" evidence="1">
    <location>
        <begin position="527"/>
        <end position="536"/>
    </location>
</feature>
<feature type="compositionally biased region" description="Polar residues" evidence="1">
    <location>
        <begin position="251"/>
        <end position="276"/>
    </location>
</feature>
<feature type="compositionally biased region" description="Basic and acidic residues" evidence="1">
    <location>
        <begin position="508"/>
        <end position="526"/>
    </location>
</feature>
<dbReference type="Proteomes" id="UP000054342">
    <property type="component" value="Unassembled WGS sequence"/>
</dbReference>
<name>A0A0D2DH30_9EURO</name>
<proteinExistence type="predicted"/>
<gene>
    <name evidence="2" type="ORF">PV05_01699</name>
</gene>
<feature type="compositionally biased region" description="Polar residues" evidence="1">
    <location>
        <begin position="217"/>
        <end position="234"/>
    </location>
</feature>
<dbReference type="HOGENOM" id="CLU_031979_0_0_1"/>